<protein>
    <recommendedName>
        <fullName evidence="5">UPF0370 protein BN137_1987</fullName>
    </recommendedName>
</protein>
<gene>
    <name evidence="6" type="ORF">BN137_1987</name>
</gene>
<dbReference type="Proteomes" id="UP000009340">
    <property type="component" value="Unassembled WGS sequence"/>
</dbReference>
<comment type="similarity">
    <text evidence="5">Belongs to the UPF0370 family.</text>
</comment>
<feature type="transmembrane region" description="Helical" evidence="5">
    <location>
        <begin position="6"/>
        <end position="24"/>
    </location>
</feature>
<keyword evidence="4 5" id="KW-0472">Membrane</keyword>
<dbReference type="Pfam" id="PF13980">
    <property type="entry name" value="UPF0370"/>
    <property type="match status" value="1"/>
</dbReference>
<evidence type="ECO:0000256" key="4">
    <source>
        <dbReference type="ARBA" id="ARBA00023136"/>
    </source>
</evidence>
<sequence length="100" mass="11967">MEWLGKYWWVLVLVFLLGVLLNVIKDLKRVDHKKFMDNRPELPPHRDFNDKWDDEDDWPKKSKRLLTFISLRQVVCLTERFLCCVLHHLNHIVVAGFPAA</sequence>
<evidence type="ECO:0000313" key="6">
    <source>
        <dbReference type="EMBL" id="CCJ72619.1"/>
    </source>
</evidence>
<comment type="subcellular location">
    <subcellularLocation>
        <location evidence="5">Cell membrane</location>
        <topology evidence="5">Single-pass membrane protein</topology>
    </subcellularLocation>
</comment>
<dbReference type="STRING" id="1073999.AFK62_14565"/>
<accession>K8AA66</accession>
<evidence type="ECO:0000256" key="5">
    <source>
        <dbReference type="HAMAP-Rule" id="MF_01566"/>
    </source>
</evidence>
<reference evidence="6" key="1">
    <citation type="submission" date="2012-07" db="EMBL/GenBank/DDBJ databases">
        <authorList>
            <person name="Cummings C."/>
        </authorList>
    </citation>
    <scope>NUCLEOTIDE SEQUENCE</scope>
    <source>
        <strain evidence="6">1330</strain>
    </source>
</reference>
<dbReference type="GO" id="GO:0005886">
    <property type="term" value="C:plasma membrane"/>
    <property type="evidence" value="ECO:0007669"/>
    <property type="project" value="UniProtKB-SubCell"/>
</dbReference>
<proteinExistence type="inferred from homology"/>
<dbReference type="AlphaFoldDB" id="K8AA66"/>
<evidence type="ECO:0000313" key="7">
    <source>
        <dbReference type="Proteomes" id="UP000009340"/>
    </source>
</evidence>
<dbReference type="InterPro" id="IPR020910">
    <property type="entry name" value="UPF0370"/>
</dbReference>
<keyword evidence="1 5" id="KW-1003">Cell membrane</keyword>
<name>K8AA66_9ENTR</name>
<evidence type="ECO:0000256" key="3">
    <source>
        <dbReference type="ARBA" id="ARBA00022989"/>
    </source>
</evidence>
<dbReference type="eggNOG" id="ENOG5032YJI">
    <property type="taxonomic scope" value="Bacteria"/>
</dbReference>
<dbReference type="HAMAP" id="MF_01566">
    <property type="entry name" value="UPF0370"/>
    <property type="match status" value="1"/>
</dbReference>
<keyword evidence="2 5" id="KW-0812">Transmembrane</keyword>
<comment type="caution">
    <text evidence="6">The sequence shown here is derived from an EMBL/GenBank/DDBJ whole genome shotgun (WGS) entry which is preliminary data.</text>
</comment>
<evidence type="ECO:0000256" key="1">
    <source>
        <dbReference type="ARBA" id="ARBA00022475"/>
    </source>
</evidence>
<organism evidence="6 7">
    <name type="scientific">Cronobacter condimenti 1330</name>
    <dbReference type="NCBI Taxonomy" id="1073999"/>
    <lineage>
        <taxon>Bacteria</taxon>
        <taxon>Pseudomonadati</taxon>
        <taxon>Pseudomonadota</taxon>
        <taxon>Gammaproteobacteria</taxon>
        <taxon>Enterobacterales</taxon>
        <taxon>Enterobacteriaceae</taxon>
        <taxon>Cronobacter</taxon>
    </lineage>
</organism>
<dbReference type="NCBIfam" id="NF010185">
    <property type="entry name" value="PRK13664.1"/>
    <property type="match status" value="1"/>
</dbReference>
<keyword evidence="3 5" id="KW-1133">Transmembrane helix</keyword>
<dbReference type="EMBL" id="CAKW01000071">
    <property type="protein sequence ID" value="CCJ72619.1"/>
    <property type="molecule type" value="Genomic_DNA"/>
</dbReference>
<evidence type="ECO:0000256" key="2">
    <source>
        <dbReference type="ARBA" id="ARBA00022692"/>
    </source>
</evidence>